<accession>A0A6B3LWI0</accession>
<dbReference type="CDD" id="cd03146">
    <property type="entry name" value="GAT1_Peptidase_E"/>
    <property type="match status" value="1"/>
</dbReference>
<dbReference type="AlphaFoldDB" id="A0A6B3LWI0"/>
<organism evidence="5 6">
    <name type="scientific">Pontibacter burrus</name>
    <dbReference type="NCBI Taxonomy" id="2704466"/>
    <lineage>
        <taxon>Bacteria</taxon>
        <taxon>Pseudomonadati</taxon>
        <taxon>Bacteroidota</taxon>
        <taxon>Cytophagia</taxon>
        <taxon>Cytophagales</taxon>
        <taxon>Hymenobacteraceae</taxon>
        <taxon>Pontibacter</taxon>
    </lineage>
</organism>
<comment type="caution">
    <text evidence="5">The sequence shown here is derived from an EMBL/GenBank/DDBJ whole genome shotgun (WGS) entry which is preliminary data.</text>
</comment>
<dbReference type="Pfam" id="PF03575">
    <property type="entry name" value="Peptidase_S51"/>
    <property type="match status" value="1"/>
</dbReference>
<keyword evidence="3" id="KW-0378">Hydrolase</keyword>
<reference evidence="5 6" key="1">
    <citation type="submission" date="2020-02" db="EMBL/GenBank/DDBJ databases">
        <authorList>
            <person name="Kim M.K."/>
        </authorList>
    </citation>
    <scope>NUCLEOTIDE SEQUENCE [LARGE SCALE GENOMIC DNA]</scope>
    <source>
        <strain evidence="5 6">BT327</strain>
    </source>
</reference>
<proteinExistence type="inferred from homology"/>
<evidence type="ECO:0000256" key="4">
    <source>
        <dbReference type="ARBA" id="ARBA00022825"/>
    </source>
</evidence>
<dbReference type="GO" id="GO:0008236">
    <property type="term" value="F:serine-type peptidase activity"/>
    <property type="evidence" value="ECO:0007669"/>
    <property type="project" value="UniProtKB-KW"/>
</dbReference>
<comment type="similarity">
    <text evidence="1">Belongs to the peptidase S51 family.</text>
</comment>
<evidence type="ECO:0000313" key="6">
    <source>
        <dbReference type="Proteomes" id="UP000474777"/>
    </source>
</evidence>
<keyword evidence="2" id="KW-0645">Protease</keyword>
<evidence type="ECO:0000256" key="1">
    <source>
        <dbReference type="ARBA" id="ARBA00006534"/>
    </source>
</evidence>
<dbReference type="GO" id="GO:0006508">
    <property type="term" value="P:proteolysis"/>
    <property type="evidence" value="ECO:0007669"/>
    <property type="project" value="UniProtKB-KW"/>
</dbReference>
<dbReference type="PANTHER" id="PTHR20842:SF0">
    <property type="entry name" value="ALPHA-ASPARTYL DIPEPTIDASE"/>
    <property type="match status" value="1"/>
</dbReference>
<keyword evidence="6" id="KW-1185">Reference proteome</keyword>
<keyword evidence="4" id="KW-0720">Serine protease</keyword>
<dbReference type="EMBL" id="JAAGWD010000008">
    <property type="protein sequence ID" value="NEM99305.1"/>
    <property type="molecule type" value="Genomic_DNA"/>
</dbReference>
<evidence type="ECO:0000256" key="3">
    <source>
        <dbReference type="ARBA" id="ARBA00022801"/>
    </source>
</evidence>
<sequence>MKRRDFIKNTTFATVGVTVIDHEELFRKSSDVTRKIFLTGGGYDPVTIKYLISLTGKENPKVCFLPTPVGDSEAYIQKWFEIAKTLPLQPYAQKVFISSEEQNVPFEDTLLKMDAILVTGGNTLNAMTLWKAHGIDKILRKAWENGVVLTGPSAGAICWFEEGLSDSRPVQLTTVKGLGFLKGSNCPHYHSEKNRRPMYLKMIEEGKLLPGYACDETAGLYFENNKLKRVVSQNKDDKAYQISIKNGKALETTLETELIK</sequence>
<dbReference type="InterPro" id="IPR029062">
    <property type="entry name" value="Class_I_gatase-like"/>
</dbReference>
<protein>
    <submittedName>
        <fullName evidence="5">Peptidase E</fullName>
    </submittedName>
</protein>
<name>A0A6B3LWI0_9BACT</name>
<dbReference type="RefSeq" id="WP_163916348.1">
    <property type="nucleotide sequence ID" value="NZ_JAAGWD010000008.1"/>
</dbReference>
<evidence type="ECO:0000313" key="5">
    <source>
        <dbReference type="EMBL" id="NEM99305.1"/>
    </source>
</evidence>
<dbReference type="SUPFAM" id="SSF52317">
    <property type="entry name" value="Class I glutamine amidotransferase-like"/>
    <property type="match status" value="1"/>
</dbReference>
<dbReference type="InterPro" id="IPR005320">
    <property type="entry name" value="Peptidase_S51"/>
</dbReference>
<evidence type="ECO:0000256" key="2">
    <source>
        <dbReference type="ARBA" id="ARBA00022670"/>
    </source>
</evidence>
<dbReference type="PANTHER" id="PTHR20842">
    <property type="entry name" value="PROTEASE S51 ALPHA-ASPARTYL DIPEPTIDASE"/>
    <property type="match status" value="1"/>
</dbReference>
<dbReference type="Proteomes" id="UP000474777">
    <property type="component" value="Unassembled WGS sequence"/>
</dbReference>
<gene>
    <name evidence="5" type="ORF">GXP69_16515</name>
</gene>
<dbReference type="Gene3D" id="3.40.50.880">
    <property type="match status" value="1"/>
</dbReference>